<dbReference type="SUPFAM" id="SSF53756">
    <property type="entry name" value="UDP-Glycosyltransferase/glycogen phosphorylase"/>
    <property type="match status" value="1"/>
</dbReference>
<protein>
    <submittedName>
        <fullName evidence="3">Glycosyltransferase family 4 protein</fullName>
    </submittedName>
</protein>
<sequence length="331" mass="38131">MKITYFFRHPNKNYMSIEQLFLNFIQPSLNSSIDFKNYYLKSNCKGALNRFKAIKEVVSEQGEINHITGDVHFISILLNKKKTILTIHDLEFIERESGLKRWFLKFFWVTLPIYRVRFITTISEETKIQLLKMIPKRMTSKIVVIPNCINTDQITFNPKPSIDTIPVLLQIGTRHNKNIGNLIKAIVGIPCILNIVGELNEEQLEMLAENKIQYFNFVNISYPKIVDLYKQCDIVTFISTYEGFGLPILEANATGRPVITSNVSCMPEVSGGSTLLVNPYDVVEIRNGIYKLIKDQELRDFLVAKGQENVKRYSSAKIAESYELLYNQILD</sequence>
<evidence type="ECO:0000313" key="4">
    <source>
        <dbReference type="Proteomes" id="UP001589605"/>
    </source>
</evidence>
<feature type="domain" description="Glycosyl transferase family 1" evidence="2">
    <location>
        <begin position="165"/>
        <end position="307"/>
    </location>
</feature>
<dbReference type="Pfam" id="PF00534">
    <property type="entry name" value="Glycos_transf_1"/>
    <property type="match status" value="1"/>
</dbReference>
<dbReference type="RefSeq" id="WP_382384166.1">
    <property type="nucleotide sequence ID" value="NZ_JBHMEZ010000013.1"/>
</dbReference>
<dbReference type="PANTHER" id="PTHR46401:SF2">
    <property type="entry name" value="GLYCOSYLTRANSFERASE WBBK-RELATED"/>
    <property type="match status" value="1"/>
</dbReference>
<evidence type="ECO:0000313" key="3">
    <source>
        <dbReference type="EMBL" id="MFB9054527.1"/>
    </source>
</evidence>
<dbReference type="InterPro" id="IPR001296">
    <property type="entry name" value="Glyco_trans_1"/>
</dbReference>
<proteinExistence type="predicted"/>
<dbReference type="EMBL" id="JBHMEZ010000013">
    <property type="protein sequence ID" value="MFB9054527.1"/>
    <property type="molecule type" value="Genomic_DNA"/>
</dbReference>
<dbReference type="Proteomes" id="UP001589605">
    <property type="component" value="Unassembled WGS sequence"/>
</dbReference>
<accession>A0ABV5F4Z5</accession>
<dbReference type="PANTHER" id="PTHR46401">
    <property type="entry name" value="GLYCOSYLTRANSFERASE WBBK-RELATED"/>
    <property type="match status" value="1"/>
</dbReference>
<comment type="caution">
    <text evidence="3">The sequence shown here is derived from an EMBL/GenBank/DDBJ whole genome shotgun (WGS) entry which is preliminary data.</text>
</comment>
<evidence type="ECO:0000259" key="2">
    <source>
        <dbReference type="Pfam" id="PF00534"/>
    </source>
</evidence>
<gene>
    <name evidence="3" type="ORF">ACFFVB_15665</name>
</gene>
<name>A0ABV5F4Z5_9FLAO</name>
<reference evidence="3 4" key="1">
    <citation type="submission" date="2024-09" db="EMBL/GenBank/DDBJ databases">
        <authorList>
            <person name="Sun Q."/>
            <person name="Mori K."/>
        </authorList>
    </citation>
    <scope>NUCLEOTIDE SEQUENCE [LARGE SCALE GENOMIC DNA]</scope>
    <source>
        <strain evidence="3 4">CECT 8286</strain>
    </source>
</reference>
<keyword evidence="4" id="KW-1185">Reference proteome</keyword>
<evidence type="ECO:0000256" key="1">
    <source>
        <dbReference type="ARBA" id="ARBA00022679"/>
    </source>
</evidence>
<dbReference type="Gene3D" id="3.40.50.2000">
    <property type="entry name" value="Glycogen Phosphorylase B"/>
    <property type="match status" value="2"/>
</dbReference>
<dbReference type="CDD" id="cd03809">
    <property type="entry name" value="GT4_MtfB-like"/>
    <property type="match status" value="1"/>
</dbReference>
<organism evidence="3 4">
    <name type="scientific">Formosa undariae</name>
    <dbReference type="NCBI Taxonomy" id="1325436"/>
    <lineage>
        <taxon>Bacteria</taxon>
        <taxon>Pseudomonadati</taxon>
        <taxon>Bacteroidota</taxon>
        <taxon>Flavobacteriia</taxon>
        <taxon>Flavobacteriales</taxon>
        <taxon>Flavobacteriaceae</taxon>
        <taxon>Formosa</taxon>
    </lineage>
</organism>
<keyword evidence="1" id="KW-0808">Transferase</keyword>